<dbReference type="Proteomes" id="UP000824533">
    <property type="component" value="Linkage Group LG15"/>
</dbReference>
<name>A0ACC1CVW9_9NEOP</name>
<accession>A0ACC1CVW9</accession>
<gene>
    <name evidence="1" type="ORF">K1T71_008784</name>
</gene>
<organism evidence="1 2">
    <name type="scientific">Dendrolimus kikuchii</name>
    <dbReference type="NCBI Taxonomy" id="765133"/>
    <lineage>
        <taxon>Eukaryota</taxon>
        <taxon>Metazoa</taxon>
        <taxon>Ecdysozoa</taxon>
        <taxon>Arthropoda</taxon>
        <taxon>Hexapoda</taxon>
        <taxon>Insecta</taxon>
        <taxon>Pterygota</taxon>
        <taxon>Neoptera</taxon>
        <taxon>Endopterygota</taxon>
        <taxon>Lepidoptera</taxon>
        <taxon>Glossata</taxon>
        <taxon>Ditrysia</taxon>
        <taxon>Bombycoidea</taxon>
        <taxon>Lasiocampidae</taxon>
        <taxon>Dendrolimus</taxon>
    </lineage>
</organism>
<sequence length="349" mass="40523">MPRCNCVFIIISRFRVFSLLPCIVLGNNRQKSLQSIIFLVSLLSLRGDRKRQLNMTEYWKSQARKYCEFCKCWFADNKVSISFHENGKRHKENVQKHISQLSKKSAKEFKQKEKIDDDIKKMEAAAMAAYMKDIQNNADLTSQNVNSMLEQIKNSDSNTDVIIPKTQCKTEQPVWQEVKNDNGSSYYWNTKTNDTTWDMPDDYVSIAEQEKIKLKKQEEATKKKQKIKEQKQKEVHKEVKAHLAREKMRELAVNKSEPISSKSGIDFGPVPAAKPYGSWTPVVNKVEEEIDLQLPKPEKQLPPPPIVMEPERVQFKEKRVDSLGDGPVEFKKRKLGNSKRNMRQKVDDD</sequence>
<evidence type="ECO:0000313" key="2">
    <source>
        <dbReference type="Proteomes" id="UP000824533"/>
    </source>
</evidence>
<reference evidence="1 2" key="1">
    <citation type="journal article" date="2021" name="Front. Genet.">
        <title>Chromosome-Level Genome Assembly Reveals Significant Gene Expansion in the Toll and IMD Signaling Pathways of Dendrolimus kikuchii.</title>
        <authorList>
            <person name="Zhou J."/>
            <person name="Wu P."/>
            <person name="Xiong Z."/>
            <person name="Liu N."/>
            <person name="Zhao N."/>
            <person name="Ji M."/>
            <person name="Qiu Y."/>
            <person name="Yang B."/>
        </authorList>
    </citation>
    <scope>NUCLEOTIDE SEQUENCE [LARGE SCALE GENOMIC DNA]</scope>
    <source>
        <strain evidence="1">Ann1</strain>
    </source>
</reference>
<protein>
    <submittedName>
        <fullName evidence="1">Uncharacterized protein</fullName>
    </submittedName>
</protein>
<proteinExistence type="predicted"/>
<dbReference type="EMBL" id="CM034401">
    <property type="protein sequence ID" value="KAJ0175625.1"/>
    <property type="molecule type" value="Genomic_DNA"/>
</dbReference>
<evidence type="ECO:0000313" key="1">
    <source>
        <dbReference type="EMBL" id="KAJ0175625.1"/>
    </source>
</evidence>
<comment type="caution">
    <text evidence="1">The sequence shown here is derived from an EMBL/GenBank/DDBJ whole genome shotgun (WGS) entry which is preliminary data.</text>
</comment>
<keyword evidence="2" id="KW-1185">Reference proteome</keyword>